<evidence type="ECO:0000313" key="2">
    <source>
        <dbReference type="EMBL" id="MBC2908349.1"/>
    </source>
</evidence>
<dbReference type="InterPro" id="IPR023213">
    <property type="entry name" value="CAT-like_dom_sf"/>
</dbReference>
<accession>A0A7X1ME95</accession>
<dbReference type="GO" id="GO:0003824">
    <property type="term" value="F:catalytic activity"/>
    <property type="evidence" value="ECO:0007669"/>
    <property type="project" value="InterPro"/>
</dbReference>
<dbReference type="GO" id="GO:0044550">
    <property type="term" value="P:secondary metabolite biosynthetic process"/>
    <property type="evidence" value="ECO:0007669"/>
    <property type="project" value="TreeGrafter"/>
</dbReference>
<dbReference type="Pfam" id="PF00668">
    <property type="entry name" value="Condensation"/>
    <property type="match status" value="1"/>
</dbReference>
<dbReference type="Proteomes" id="UP000584670">
    <property type="component" value="Unassembled WGS sequence"/>
</dbReference>
<dbReference type="AlphaFoldDB" id="A0A7X1ME95"/>
<gene>
    <name evidence="2" type="ORF">H4N64_44140</name>
</gene>
<dbReference type="SUPFAM" id="SSF52777">
    <property type="entry name" value="CoA-dependent acyltransferases"/>
    <property type="match status" value="2"/>
</dbReference>
<dbReference type="GO" id="GO:0031177">
    <property type="term" value="F:phosphopantetheine binding"/>
    <property type="evidence" value="ECO:0007669"/>
    <property type="project" value="TreeGrafter"/>
</dbReference>
<dbReference type="EMBL" id="JACMSF010000171">
    <property type="protein sequence ID" value="MBC2908349.1"/>
    <property type="molecule type" value="Genomic_DNA"/>
</dbReference>
<feature type="non-terminal residue" evidence="2">
    <location>
        <position position="366"/>
    </location>
</feature>
<dbReference type="PANTHER" id="PTHR45527:SF1">
    <property type="entry name" value="FATTY ACID SYNTHASE"/>
    <property type="match status" value="1"/>
</dbReference>
<dbReference type="FunFam" id="3.30.559.10:FF:000012">
    <property type="entry name" value="Non-ribosomal peptide synthetase"/>
    <property type="match status" value="1"/>
</dbReference>
<dbReference type="Gene3D" id="3.30.559.30">
    <property type="entry name" value="Nonribosomal peptide synthetase, condensation domain"/>
    <property type="match status" value="1"/>
</dbReference>
<dbReference type="Gene3D" id="3.30.559.10">
    <property type="entry name" value="Chloramphenicol acetyltransferase-like domain"/>
    <property type="match status" value="1"/>
</dbReference>
<dbReference type="PANTHER" id="PTHR45527">
    <property type="entry name" value="NONRIBOSOMAL PEPTIDE SYNTHETASE"/>
    <property type="match status" value="1"/>
</dbReference>
<sequence length="366" mass="41266">MAPRPRPQQLPLSFAQRRLWFLHRFEGPSATYNVPMRLRLHTQPDTHALTAAINDVIRRHESLRTVFTETDGTPVQRILPAETADTPVEVLHTSTPAQLETLIAQVARHEFDLETEIPIRARIITTDDDEQCTLILVVHHIAADGWSLVPLMRDLSDAYTARSHGHTPDWEPLPVQYADYTLWQHDILGTEDDPDSLISQQFTYWKTELADLPEQTTLPFDRPRPPTASYHGDIHPLHIDPDTRDAIEHLAHQHGVTPAMITQAALALLLNKLGAGPDIPLGSPIAGRTDDALNNLIGFFVNTWILRLHLHPTDTFTDLLTQTREKALAAYANQDAPFEQLVELLNPTRTTAHHPLFQTSLAFQNN</sequence>
<comment type="caution">
    <text evidence="2">The sequence shown here is derived from an EMBL/GenBank/DDBJ whole genome shotgun (WGS) entry which is preliminary data.</text>
</comment>
<reference evidence="2 3" key="1">
    <citation type="submission" date="2020-08" db="EMBL/GenBank/DDBJ databases">
        <title>Streptomyces sp. PSKA01 genome sequencing and assembly.</title>
        <authorList>
            <person name="Mandal S."/>
            <person name="Maiti P.K."/>
            <person name="Das P."/>
        </authorList>
    </citation>
    <scope>NUCLEOTIDE SEQUENCE [LARGE SCALE GENOMIC DNA]</scope>
    <source>
        <strain evidence="2 3">PSKA01</strain>
    </source>
</reference>
<evidence type="ECO:0000259" key="1">
    <source>
        <dbReference type="Pfam" id="PF00668"/>
    </source>
</evidence>
<keyword evidence="3" id="KW-1185">Reference proteome</keyword>
<dbReference type="GO" id="GO:0008610">
    <property type="term" value="P:lipid biosynthetic process"/>
    <property type="evidence" value="ECO:0007669"/>
    <property type="project" value="UniProtKB-ARBA"/>
</dbReference>
<protein>
    <submittedName>
        <fullName evidence="2">Non-ribosomal peptide synthetase</fullName>
    </submittedName>
</protein>
<feature type="domain" description="Condensation" evidence="1">
    <location>
        <begin position="9"/>
        <end position="365"/>
    </location>
</feature>
<evidence type="ECO:0000313" key="3">
    <source>
        <dbReference type="Proteomes" id="UP000584670"/>
    </source>
</evidence>
<dbReference type="RefSeq" id="WP_336246988.1">
    <property type="nucleotide sequence ID" value="NZ_JACMSF010000171.1"/>
</dbReference>
<dbReference type="GO" id="GO:0005829">
    <property type="term" value="C:cytosol"/>
    <property type="evidence" value="ECO:0007669"/>
    <property type="project" value="TreeGrafter"/>
</dbReference>
<name>A0A7X1ME95_9ACTN</name>
<dbReference type="CDD" id="cd19540">
    <property type="entry name" value="LCL_NRPS-like"/>
    <property type="match status" value="1"/>
</dbReference>
<dbReference type="GO" id="GO:0043041">
    <property type="term" value="P:amino acid activation for nonribosomal peptide biosynthetic process"/>
    <property type="evidence" value="ECO:0007669"/>
    <property type="project" value="TreeGrafter"/>
</dbReference>
<dbReference type="InterPro" id="IPR001242">
    <property type="entry name" value="Condensation_dom"/>
</dbReference>
<organism evidence="2 3">
    <name type="scientific">Streptomyces cupreus</name>
    <dbReference type="NCBI Taxonomy" id="2759956"/>
    <lineage>
        <taxon>Bacteria</taxon>
        <taxon>Bacillati</taxon>
        <taxon>Actinomycetota</taxon>
        <taxon>Actinomycetes</taxon>
        <taxon>Kitasatosporales</taxon>
        <taxon>Streptomycetaceae</taxon>
        <taxon>Streptomyces</taxon>
    </lineage>
</organism>
<proteinExistence type="predicted"/>